<name>E8M582_PHOS4</name>
<gene>
    <name evidence="1" type="ORF">VISI1226_14168</name>
</gene>
<comment type="caution">
    <text evidence="1">The sequence shown here is derived from an EMBL/GenBank/DDBJ whole genome shotgun (WGS) entry which is preliminary data.</text>
</comment>
<dbReference type="AlphaFoldDB" id="E8M582"/>
<dbReference type="EMBL" id="AEVT01000054">
    <property type="protein sequence ID" value="EGA70827.1"/>
    <property type="molecule type" value="Genomic_DNA"/>
</dbReference>
<sequence length="37" mass="4459">YVLPWLILKNSVRAFIVDQWKLKMGFQCAKLRTHLEI</sequence>
<dbReference type="Proteomes" id="UP000006228">
    <property type="component" value="Unassembled WGS sequence"/>
</dbReference>
<feature type="non-terminal residue" evidence="1">
    <location>
        <position position="1"/>
    </location>
</feature>
<accession>E8M582</accession>
<evidence type="ECO:0000313" key="1">
    <source>
        <dbReference type="EMBL" id="EGA70827.1"/>
    </source>
</evidence>
<evidence type="ECO:0000313" key="2">
    <source>
        <dbReference type="Proteomes" id="UP000006228"/>
    </source>
</evidence>
<proteinExistence type="predicted"/>
<reference evidence="1 2" key="1">
    <citation type="journal article" date="2012" name="Int. J. Syst. Evol. Microbiol.">
        <title>Vibrio caribbeanicus sp. nov., isolated from the marine sponge Scleritoderma cyanea.</title>
        <authorList>
            <person name="Hoffmann M."/>
            <person name="Monday S.R."/>
            <person name="Allard M.W."/>
            <person name="Strain E.A."/>
            <person name="Whittaker P."/>
            <person name="Naum M."/>
            <person name="McCarthy P.J."/>
            <person name="Lopez J.V."/>
            <person name="Fischer M."/>
            <person name="Brown E.W."/>
        </authorList>
    </citation>
    <scope>NUCLEOTIDE SEQUENCE [LARGE SCALE GENOMIC DNA]</scope>
    <source>
        <strain evidence="2">DSMZ 21326</strain>
    </source>
</reference>
<protein>
    <submittedName>
        <fullName evidence="1">Uncharacterized protein</fullName>
    </submittedName>
</protein>
<organism evidence="1 2">
    <name type="scientific">Vibrio sinaloensis DSM 21326</name>
    <dbReference type="NCBI Taxonomy" id="945550"/>
    <lineage>
        <taxon>Bacteria</taxon>
        <taxon>Pseudomonadati</taxon>
        <taxon>Pseudomonadota</taxon>
        <taxon>Gammaproteobacteria</taxon>
        <taxon>Vibrionales</taxon>
        <taxon>Vibrionaceae</taxon>
        <taxon>Vibrio</taxon>
        <taxon>Vibrio oreintalis group</taxon>
    </lineage>
</organism>